<accession>A0ACB8QND2</accession>
<dbReference type="EMBL" id="MU273532">
    <property type="protein sequence ID" value="KAI0032911.1"/>
    <property type="molecule type" value="Genomic_DNA"/>
</dbReference>
<reference evidence="1" key="2">
    <citation type="journal article" date="2022" name="New Phytol.">
        <title>Evolutionary transition to the ectomycorrhizal habit in the genomes of a hyperdiverse lineage of mushroom-forming fungi.</title>
        <authorList>
            <person name="Looney B."/>
            <person name="Miyauchi S."/>
            <person name="Morin E."/>
            <person name="Drula E."/>
            <person name="Courty P.E."/>
            <person name="Kohler A."/>
            <person name="Kuo A."/>
            <person name="LaButti K."/>
            <person name="Pangilinan J."/>
            <person name="Lipzen A."/>
            <person name="Riley R."/>
            <person name="Andreopoulos W."/>
            <person name="He G."/>
            <person name="Johnson J."/>
            <person name="Nolan M."/>
            <person name="Tritt A."/>
            <person name="Barry K.W."/>
            <person name="Grigoriev I.V."/>
            <person name="Nagy L.G."/>
            <person name="Hibbett D."/>
            <person name="Henrissat B."/>
            <person name="Matheny P.B."/>
            <person name="Labbe J."/>
            <person name="Martin F.M."/>
        </authorList>
    </citation>
    <scope>NUCLEOTIDE SEQUENCE</scope>
    <source>
        <strain evidence="1">EC-137</strain>
    </source>
</reference>
<organism evidence="1 2">
    <name type="scientific">Vararia minispora EC-137</name>
    <dbReference type="NCBI Taxonomy" id="1314806"/>
    <lineage>
        <taxon>Eukaryota</taxon>
        <taxon>Fungi</taxon>
        <taxon>Dikarya</taxon>
        <taxon>Basidiomycota</taxon>
        <taxon>Agaricomycotina</taxon>
        <taxon>Agaricomycetes</taxon>
        <taxon>Russulales</taxon>
        <taxon>Lachnocladiaceae</taxon>
        <taxon>Vararia</taxon>
    </lineage>
</organism>
<evidence type="ECO:0000313" key="2">
    <source>
        <dbReference type="Proteomes" id="UP000814128"/>
    </source>
</evidence>
<sequence>MGISTPLPESPDRQPSGEAPRRPTVLTPPPHPEYLHTFSCPVCFSAPSNATLTPCGHIMCGECLFSAVSAAVARTGVSVLISDLRFHRCPVCRAVIPGWDGRGGGVIGLKPKVLTELG</sequence>
<proteinExistence type="predicted"/>
<reference evidence="1" key="1">
    <citation type="submission" date="2021-02" db="EMBL/GenBank/DDBJ databases">
        <authorList>
            <consortium name="DOE Joint Genome Institute"/>
            <person name="Ahrendt S."/>
            <person name="Looney B.P."/>
            <person name="Miyauchi S."/>
            <person name="Morin E."/>
            <person name="Drula E."/>
            <person name="Courty P.E."/>
            <person name="Chicoki N."/>
            <person name="Fauchery L."/>
            <person name="Kohler A."/>
            <person name="Kuo A."/>
            <person name="Labutti K."/>
            <person name="Pangilinan J."/>
            <person name="Lipzen A."/>
            <person name="Riley R."/>
            <person name="Andreopoulos W."/>
            <person name="He G."/>
            <person name="Johnson J."/>
            <person name="Barry K.W."/>
            <person name="Grigoriev I.V."/>
            <person name="Nagy L."/>
            <person name="Hibbett D."/>
            <person name="Henrissat B."/>
            <person name="Matheny P.B."/>
            <person name="Labbe J."/>
            <person name="Martin F."/>
        </authorList>
    </citation>
    <scope>NUCLEOTIDE SEQUENCE</scope>
    <source>
        <strain evidence="1">EC-137</strain>
    </source>
</reference>
<gene>
    <name evidence="1" type="ORF">K488DRAFT_48758</name>
</gene>
<dbReference type="Proteomes" id="UP000814128">
    <property type="component" value="Unassembled WGS sequence"/>
</dbReference>
<evidence type="ECO:0000313" key="1">
    <source>
        <dbReference type="EMBL" id="KAI0032911.1"/>
    </source>
</evidence>
<keyword evidence="2" id="KW-1185">Reference proteome</keyword>
<name>A0ACB8QND2_9AGAM</name>
<comment type="caution">
    <text evidence="1">The sequence shown here is derived from an EMBL/GenBank/DDBJ whole genome shotgun (WGS) entry which is preliminary data.</text>
</comment>
<protein>
    <submittedName>
        <fullName evidence="1">Uncharacterized protein</fullName>
    </submittedName>
</protein>